<dbReference type="RefSeq" id="WP_342826827.1">
    <property type="nucleotide sequence ID" value="NZ_CP046146.1"/>
</dbReference>
<comment type="similarity">
    <text evidence="1">Belongs to the NipSnap family.</text>
</comment>
<dbReference type="InterPro" id="IPR012577">
    <property type="entry name" value="NIPSNAP"/>
</dbReference>
<dbReference type="InterPro" id="IPR011008">
    <property type="entry name" value="Dimeric_a/b-barrel"/>
</dbReference>
<accession>A0AAJ5ZH79</accession>
<dbReference type="SUPFAM" id="SSF54909">
    <property type="entry name" value="Dimeric alpha+beta barrel"/>
    <property type="match status" value="2"/>
</dbReference>
<keyword evidence="5" id="KW-1185">Reference proteome</keyword>
<dbReference type="Proteomes" id="UP001219901">
    <property type="component" value="Chromosome"/>
</dbReference>
<dbReference type="EMBL" id="WMBE01000005">
    <property type="protein sequence ID" value="MDG0867981.1"/>
    <property type="molecule type" value="Genomic_DNA"/>
</dbReference>
<dbReference type="PANTHER" id="PTHR21017:SF17">
    <property type="entry name" value="PROTEIN NIPSNAP"/>
    <property type="match status" value="1"/>
</dbReference>
<dbReference type="PANTHER" id="PTHR21017">
    <property type="entry name" value="NIPSNAP-RELATED"/>
    <property type="match status" value="1"/>
</dbReference>
<dbReference type="InterPro" id="IPR051557">
    <property type="entry name" value="NipSnap_domain"/>
</dbReference>
<gene>
    <name evidence="3" type="ORF">GKO46_13000</name>
    <name evidence="4" type="ORF">GKO48_03620</name>
</gene>
<evidence type="ECO:0000313" key="5">
    <source>
        <dbReference type="Proteomes" id="UP001219901"/>
    </source>
</evidence>
<evidence type="ECO:0000313" key="4">
    <source>
        <dbReference type="EMBL" id="WFG38731.1"/>
    </source>
</evidence>
<dbReference type="Gene3D" id="3.30.70.100">
    <property type="match status" value="2"/>
</dbReference>
<sequence>MIYEFRTYDLFPGTLPKYEATLTESLSAGRLNHSDLFAYLYSEFGQLNQALHIWPYESLDARQAIREETTGITGWPPPTGDLLDGQAADIYFPAPFNDESITGDQGPFYELRTYTYATGQTPEVIDTWGKAIDERRKMSPFIGAWYTELGTLNKWAHLWGYSSLEHRAEVRKEAVAKGIWPPKGAPTARTQANQLFMPFPFSPLK</sequence>
<feature type="domain" description="NIPSNAP" evidence="2">
    <location>
        <begin position="109"/>
        <end position="203"/>
    </location>
</feature>
<reference evidence="4" key="2">
    <citation type="journal article" date="2023" name="Nat. Commun.">
        <title>Cultivation of marine bacteria of the SAR202 clade.</title>
        <authorList>
            <person name="Lim Y."/>
            <person name="Seo J.H."/>
            <person name="Giovannoni S.J."/>
            <person name="Kang I."/>
            <person name="Cho J.C."/>
        </authorList>
    </citation>
    <scope>NUCLEOTIDE SEQUENCE</scope>
    <source>
        <strain evidence="4">JH1073</strain>
    </source>
</reference>
<evidence type="ECO:0000259" key="2">
    <source>
        <dbReference type="Pfam" id="PF07978"/>
    </source>
</evidence>
<organism evidence="4 5">
    <name type="scientific">Candidatus Lucifugimonas marina</name>
    <dbReference type="NCBI Taxonomy" id="3038979"/>
    <lineage>
        <taxon>Bacteria</taxon>
        <taxon>Bacillati</taxon>
        <taxon>Chloroflexota</taxon>
        <taxon>Dehalococcoidia</taxon>
        <taxon>SAR202 cluster</taxon>
        <taxon>Candidatus Lucifugimonadales</taxon>
        <taxon>Candidatus Lucifugimonadaceae</taxon>
        <taxon>Candidatus Lucifugimonas</taxon>
    </lineage>
</organism>
<proteinExistence type="inferred from homology"/>
<dbReference type="Pfam" id="PF07978">
    <property type="entry name" value="NIPSNAP"/>
    <property type="match status" value="2"/>
</dbReference>
<reference evidence="5" key="3">
    <citation type="submission" date="2023-06" db="EMBL/GenBank/DDBJ databases">
        <title>Pangenomics reveal diversification of enzyme families and niche specialization in globally abundant SAR202 bacteria.</title>
        <authorList>
            <person name="Saw J.H.W."/>
        </authorList>
    </citation>
    <scope>NUCLEOTIDE SEQUENCE [LARGE SCALE GENOMIC DNA]</scope>
    <source>
        <strain evidence="5">JH1073</strain>
    </source>
</reference>
<dbReference type="EMBL" id="CP046147">
    <property type="protein sequence ID" value="WFG38731.1"/>
    <property type="molecule type" value="Genomic_DNA"/>
</dbReference>
<name>A0AAJ5ZH79_9CHLR</name>
<dbReference type="Proteomes" id="UP001321249">
    <property type="component" value="Unassembled WGS sequence"/>
</dbReference>
<evidence type="ECO:0000256" key="1">
    <source>
        <dbReference type="ARBA" id="ARBA00005291"/>
    </source>
</evidence>
<protein>
    <recommendedName>
        <fullName evidence="2">NIPSNAP domain-containing protein</fullName>
    </recommendedName>
</protein>
<evidence type="ECO:0000313" key="3">
    <source>
        <dbReference type="EMBL" id="MDG0867981.1"/>
    </source>
</evidence>
<evidence type="ECO:0000313" key="6">
    <source>
        <dbReference type="Proteomes" id="UP001321249"/>
    </source>
</evidence>
<dbReference type="AlphaFoldDB" id="A0AAJ5ZH79"/>
<feature type="domain" description="NIPSNAP" evidence="2">
    <location>
        <begin position="3"/>
        <end position="96"/>
    </location>
</feature>
<reference evidence="5 6" key="1">
    <citation type="submission" date="2019-11" db="EMBL/GenBank/DDBJ databases">
        <authorList>
            <person name="Cho J.-C."/>
        </authorList>
    </citation>
    <scope>NUCLEOTIDE SEQUENCE [LARGE SCALE GENOMIC DNA]</scope>
    <source>
        <strain evidence="4 5">JH1073</strain>
        <strain evidence="3 6">JH702</strain>
    </source>
</reference>